<evidence type="ECO:0000313" key="3">
    <source>
        <dbReference type="Proteomes" id="UP000177376"/>
    </source>
</evidence>
<reference evidence="2 3" key="1">
    <citation type="journal article" date="2016" name="Nat. Commun.">
        <title>Thousands of microbial genomes shed light on interconnected biogeochemical processes in an aquifer system.</title>
        <authorList>
            <person name="Anantharaman K."/>
            <person name="Brown C.T."/>
            <person name="Hug L.A."/>
            <person name="Sharon I."/>
            <person name="Castelle C.J."/>
            <person name="Probst A.J."/>
            <person name="Thomas B.C."/>
            <person name="Singh A."/>
            <person name="Wilkins M.J."/>
            <person name="Karaoz U."/>
            <person name="Brodie E.L."/>
            <person name="Williams K.H."/>
            <person name="Hubbard S.S."/>
            <person name="Banfield J.F."/>
        </authorList>
    </citation>
    <scope>NUCLEOTIDE SEQUENCE [LARGE SCALE GENOMIC DNA]</scope>
</reference>
<protein>
    <submittedName>
        <fullName evidence="2">Uncharacterized protein</fullName>
    </submittedName>
</protein>
<dbReference type="Proteomes" id="UP000177376">
    <property type="component" value="Unassembled WGS sequence"/>
</dbReference>
<gene>
    <name evidence="2" type="ORF">A3A02_02015</name>
</gene>
<organism evidence="2 3">
    <name type="scientific">Candidatus Buchananbacteria bacterium RIFCSPLOWO2_01_FULL_39_33</name>
    <dbReference type="NCBI Taxonomy" id="1797543"/>
    <lineage>
        <taxon>Bacteria</taxon>
        <taxon>Candidatus Buchananiibacteriota</taxon>
    </lineage>
</organism>
<keyword evidence="1" id="KW-0732">Signal</keyword>
<dbReference type="EMBL" id="MHIM01000034">
    <property type="protein sequence ID" value="OGY51563.1"/>
    <property type="molecule type" value="Genomic_DNA"/>
</dbReference>
<feature type="signal peptide" evidence="1">
    <location>
        <begin position="1"/>
        <end position="20"/>
    </location>
</feature>
<name>A0A1G1YGS9_9BACT</name>
<dbReference type="InterPro" id="IPR022121">
    <property type="entry name" value="Peptidase_M73_camelysin"/>
</dbReference>
<dbReference type="Pfam" id="PF12389">
    <property type="entry name" value="Peptidase_M73"/>
    <property type="match status" value="1"/>
</dbReference>
<comment type="caution">
    <text evidence="2">The sequence shown here is derived from an EMBL/GenBank/DDBJ whole genome shotgun (WGS) entry which is preliminary data.</text>
</comment>
<dbReference type="AlphaFoldDB" id="A0A1G1YGS9"/>
<sequence>MKKVLISLSAIVLVAAVAIGATVAFFSDTETSTGNTFTAGAIDLTVDSQQHYNGHECVPNLDTATSENMPYVWGPGRNPYPVTGTACGGTWRLKDLVPTFDKFFNFGDIKPGDEGENTISLHVINNDAWVCAEVSNLSSDDNGLNEPEALVDESDGVGNGELDDTMLWTIWRDDGDNIRQENEPILASGHPVNGVLPIYDSTTTGTPLPGGSMTFLGVSWTLPAESGNETQTDSLTGDISFRVEQARNNENFRCVPVQEPTGDI</sequence>
<dbReference type="NCBIfam" id="TIGR04088">
    <property type="entry name" value="cognate_SipW"/>
    <property type="match status" value="1"/>
</dbReference>
<feature type="chain" id="PRO_5009581538" evidence="1">
    <location>
        <begin position="21"/>
        <end position="264"/>
    </location>
</feature>
<dbReference type="InterPro" id="IPR023833">
    <property type="entry name" value="Signal_pept_SipW-depend-type"/>
</dbReference>
<accession>A0A1G1YGS9</accession>
<proteinExistence type="predicted"/>
<evidence type="ECO:0000313" key="2">
    <source>
        <dbReference type="EMBL" id="OGY51563.1"/>
    </source>
</evidence>
<evidence type="ECO:0000256" key="1">
    <source>
        <dbReference type="SAM" id="SignalP"/>
    </source>
</evidence>